<dbReference type="PANTHER" id="PTHR42771">
    <property type="entry name" value="IRON(3+)-HYDROXAMATE IMPORT ATP-BINDING PROTEIN FHUC"/>
    <property type="match status" value="1"/>
</dbReference>
<comment type="subcellular location">
    <subcellularLocation>
        <location evidence="1">Cell membrane</location>
        <topology evidence="1">Peripheral membrane protein</topology>
    </subcellularLocation>
</comment>
<feature type="domain" description="ABC transporter" evidence="6">
    <location>
        <begin position="24"/>
        <end position="72"/>
    </location>
</feature>
<protein>
    <submittedName>
        <fullName evidence="7">ATP-binding cassette domain-containing protein</fullName>
    </submittedName>
</protein>
<keyword evidence="7" id="KW-0547">Nucleotide-binding</keyword>
<dbReference type="InterPro" id="IPR051535">
    <property type="entry name" value="Siderophore_ABC-ATPase"/>
</dbReference>
<evidence type="ECO:0000256" key="3">
    <source>
        <dbReference type="ARBA" id="ARBA00022475"/>
    </source>
</evidence>
<dbReference type="InterPro" id="IPR003439">
    <property type="entry name" value="ABC_transporter-like_ATP-bd"/>
</dbReference>
<evidence type="ECO:0000256" key="1">
    <source>
        <dbReference type="ARBA" id="ARBA00004202"/>
    </source>
</evidence>
<dbReference type="Pfam" id="PF00005">
    <property type="entry name" value="ABC_tran"/>
    <property type="match status" value="1"/>
</dbReference>
<name>A0A6L3N6E5_9BURK</name>
<reference evidence="7 8" key="1">
    <citation type="submission" date="2019-09" db="EMBL/GenBank/DDBJ databases">
        <title>Draft genome sequences of 48 bacterial type strains from the CCUG.</title>
        <authorList>
            <person name="Tunovic T."/>
            <person name="Pineiro-Iglesias B."/>
            <person name="Unosson C."/>
            <person name="Inganas E."/>
            <person name="Ohlen M."/>
            <person name="Cardew S."/>
            <person name="Jensie-Markopoulos S."/>
            <person name="Salva-Serra F."/>
            <person name="Jaen-Luchoro D."/>
            <person name="Karlsson R."/>
            <person name="Svensson-Stadler L."/>
            <person name="Chun J."/>
            <person name="Moore E."/>
        </authorList>
    </citation>
    <scope>NUCLEOTIDE SEQUENCE [LARGE SCALE GENOMIC DNA]</scope>
    <source>
        <strain evidence="7 8">CCUG 65687</strain>
    </source>
</reference>
<dbReference type="AlphaFoldDB" id="A0A6L3N6E5"/>
<dbReference type="GO" id="GO:0006811">
    <property type="term" value="P:monoatomic ion transport"/>
    <property type="evidence" value="ECO:0007669"/>
    <property type="project" value="UniProtKB-KW"/>
</dbReference>
<gene>
    <name evidence="7" type="ORF">F7R13_33150</name>
</gene>
<dbReference type="InterPro" id="IPR027417">
    <property type="entry name" value="P-loop_NTPase"/>
</dbReference>
<dbReference type="GO" id="GO:0016887">
    <property type="term" value="F:ATP hydrolysis activity"/>
    <property type="evidence" value="ECO:0007669"/>
    <property type="project" value="InterPro"/>
</dbReference>
<organism evidence="7 8">
    <name type="scientific">Burkholderia territorii</name>
    <dbReference type="NCBI Taxonomy" id="1503055"/>
    <lineage>
        <taxon>Bacteria</taxon>
        <taxon>Pseudomonadati</taxon>
        <taxon>Pseudomonadota</taxon>
        <taxon>Betaproteobacteria</taxon>
        <taxon>Burkholderiales</taxon>
        <taxon>Burkholderiaceae</taxon>
        <taxon>Burkholderia</taxon>
        <taxon>Burkholderia cepacia complex</taxon>
    </lineage>
</organism>
<dbReference type="RefSeq" id="WP_151007168.1">
    <property type="nucleotide sequence ID" value="NZ_VZOL01001047.1"/>
</dbReference>
<dbReference type="SUPFAM" id="SSF52540">
    <property type="entry name" value="P-loop containing nucleoside triphosphate hydrolases"/>
    <property type="match status" value="1"/>
</dbReference>
<keyword evidence="3" id="KW-1003">Cell membrane</keyword>
<dbReference type="PANTHER" id="PTHR42771:SF2">
    <property type="entry name" value="IRON(3+)-HYDROXAMATE IMPORT ATP-BINDING PROTEIN FHUC"/>
    <property type="match status" value="1"/>
</dbReference>
<evidence type="ECO:0000256" key="4">
    <source>
        <dbReference type="ARBA" id="ARBA00023065"/>
    </source>
</evidence>
<comment type="caution">
    <text evidence="7">The sequence shown here is derived from an EMBL/GenBank/DDBJ whole genome shotgun (WGS) entry which is preliminary data.</text>
</comment>
<dbReference type="GO" id="GO:0005886">
    <property type="term" value="C:plasma membrane"/>
    <property type="evidence" value="ECO:0007669"/>
    <property type="project" value="UniProtKB-SubCell"/>
</dbReference>
<evidence type="ECO:0000313" key="8">
    <source>
        <dbReference type="Proteomes" id="UP000473571"/>
    </source>
</evidence>
<keyword evidence="4" id="KW-0406">Ion transport</keyword>
<evidence type="ECO:0000256" key="2">
    <source>
        <dbReference type="ARBA" id="ARBA00022448"/>
    </source>
</evidence>
<keyword evidence="5" id="KW-0472">Membrane</keyword>
<keyword evidence="7" id="KW-0067">ATP-binding</keyword>
<accession>A0A6L3N6E5</accession>
<proteinExistence type="predicted"/>
<dbReference type="Proteomes" id="UP000473571">
    <property type="component" value="Unassembled WGS sequence"/>
</dbReference>
<evidence type="ECO:0000259" key="6">
    <source>
        <dbReference type="Pfam" id="PF00005"/>
    </source>
</evidence>
<evidence type="ECO:0000256" key="5">
    <source>
        <dbReference type="ARBA" id="ARBA00023136"/>
    </source>
</evidence>
<dbReference type="GO" id="GO:0005524">
    <property type="term" value="F:ATP binding"/>
    <property type="evidence" value="ECO:0007669"/>
    <property type="project" value="UniProtKB-KW"/>
</dbReference>
<keyword evidence="2" id="KW-0813">Transport</keyword>
<dbReference type="EMBL" id="VZOL01001047">
    <property type="protein sequence ID" value="KAB0643894.1"/>
    <property type="molecule type" value="Genomic_DNA"/>
</dbReference>
<dbReference type="Gene3D" id="3.40.50.300">
    <property type="entry name" value="P-loop containing nucleotide triphosphate hydrolases"/>
    <property type="match status" value="1"/>
</dbReference>
<evidence type="ECO:0000313" key="7">
    <source>
        <dbReference type="EMBL" id="KAB0643894.1"/>
    </source>
</evidence>
<sequence length="76" mass="7854">MARSIAALAARGLTVDYRDHVVIDGLDLSIAAGRVTALCGPNGCGKSTLLRTLAGLQPARAGHVDVNGKPLASFRR</sequence>
<feature type="non-terminal residue" evidence="7">
    <location>
        <position position="76"/>
    </location>
</feature>